<dbReference type="PANTHER" id="PTHR30570:SF1">
    <property type="entry name" value="PHOSPHATE-BINDING PROTEIN PSTS"/>
    <property type="match status" value="1"/>
</dbReference>
<keyword evidence="4" id="KW-0592">Phosphate transport</keyword>
<feature type="domain" description="PBP" evidence="5">
    <location>
        <begin position="41"/>
        <end position="292"/>
    </location>
</feature>
<proteinExistence type="inferred from homology"/>
<dbReference type="Proteomes" id="UP000757435">
    <property type="component" value="Unassembled WGS sequence"/>
</dbReference>
<protein>
    <recommendedName>
        <fullName evidence="4">Phosphate-binding protein</fullName>
    </recommendedName>
</protein>
<evidence type="ECO:0000259" key="5">
    <source>
        <dbReference type="Pfam" id="PF12849"/>
    </source>
</evidence>
<name>A0A951UKC6_9CYAN</name>
<dbReference type="Gene3D" id="3.40.190.10">
    <property type="entry name" value="Periplasmic binding protein-like II"/>
    <property type="match status" value="2"/>
</dbReference>
<dbReference type="AlphaFoldDB" id="A0A951UKC6"/>
<gene>
    <name evidence="6" type="ORF">KME15_01960</name>
</gene>
<dbReference type="PANTHER" id="PTHR30570">
    <property type="entry name" value="PERIPLASMIC PHOSPHATE BINDING COMPONENT OF PHOSPHATE ABC TRANSPORTER"/>
    <property type="match status" value="1"/>
</dbReference>
<dbReference type="FunFam" id="3.40.190.10:FF:000156">
    <property type="entry name" value="Phosphate ABC transporter, phosphate-binding protein"/>
    <property type="match status" value="1"/>
</dbReference>
<evidence type="ECO:0000256" key="4">
    <source>
        <dbReference type="RuleBase" id="RU367119"/>
    </source>
</evidence>
<reference evidence="6" key="1">
    <citation type="submission" date="2021-05" db="EMBL/GenBank/DDBJ databases">
        <authorList>
            <person name="Pietrasiak N."/>
            <person name="Ward R."/>
            <person name="Stajich J.E."/>
            <person name="Kurbessoian T."/>
        </authorList>
    </citation>
    <scope>NUCLEOTIDE SEQUENCE</scope>
    <source>
        <strain evidence="6">UHER 2000/2452</strain>
    </source>
</reference>
<comment type="caution">
    <text evidence="6">The sequence shown here is derived from an EMBL/GenBank/DDBJ whole genome shotgun (WGS) entry which is preliminary data.</text>
</comment>
<evidence type="ECO:0000313" key="6">
    <source>
        <dbReference type="EMBL" id="MBW4657411.1"/>
    </source>
</evidence>
<reference evidence="6" key="2">
    <citation type="journal article" date="2022" name="Microbiol. Resour. Announc.">
        <title>Metagenome Sequencing to Explore Phylogenomics of Terrestrial Cyanobacteria.</title>
        <authorList>
            <person name="Ward R.D."/>
            <person name="Stajich J.E."/>
            <person name="Johansen J.R."/>
            <person name="Huntemann M."/>
            <person name="Clum A."/>
            <person name="Foster B."/>
            <person name="Foster B."/>
            <person name="Roux S."/>
            <person name="Palaniappan K."/>
            <person name="Varghese N."/>
            <person name="Mukherjee S."/>
            <person name="Reddy T.B.K."/>
            <person name="Daum C."/>
            <person name="Copeland A."/>
            <person name="Chen I.A."/>
            <person name="Ivanova N.N."/>
            <person name="Kyrpides N.C."/>
            <person name="Shapiro N."/>
            <person name="Eloe-Fadrosh E.A."/>
            <person name="Pietrasiak N."/>
        </authorList>
    </citation>
    <scope>NUCLEOTIDE SEQUENCE</scope>
    <source>
        <strain evidence="6">UHER 2000/2452</strain>
    </source>
</reference>
<dbReference type="Pfam" id="PF12849">
    <property type="entry name" value="PBP_like_2"/>
    <property type="match status" value="1"/>
</dbReference>
<feature type="signal peptide" evidence="4">
    <location>
        <begin position="1"/>
        <end position="37"/>
    </location>
</feature>
<organism evidence="6 7">
    <name type="scientific">Drouetiella hepatica Uher 2000/2452</name>
    <dbReference type="NCBI Taxonomy" id="904376"/>
    <lineage>
        <taxon>Bacteria</taxon>
        <taxon>Bacillati</taxon>
        <taxon>Cyanobacteriota</taxon>
        <taxon>Cyanophyceae</taxon>
        <taxon>Oculatellales</taxon>
        <taxon>Oculatellaceae</taxon>
        <taxon>Drouetiella</taxon>
    </lineage>
</organism>
<dbReference type="GO" id="GO:0042301">
    <property type="term" value="F:phosphate ion binding"/>
    <property type="evidence" value="ECO:0007669"/>
    <property type="project" value="UniProtKB-UniRule"/>
</dbReference>
<dbReference type="InterPro" id="IPR050811">
    <property type="entry name" value="Phosphate_ABC_transporter"/>
</dbReference>
<accession>A0A951UKC6</accession>
<dbReference type="InterPro" id="IPR011862">
    <property type="entry name" value="Phos-bd"/>
</dbReference>
<dbReference type="NCBIfam" id="TIGR02136">
    <property type="entry name" value="ptsS_2"/>
    <property type="match status" value="1"/>
</dbReference>
<sequence>MVSNGVRFQFKRWKSGNWKAFLALVVATATLTFSAPAVFSQASSDVKIDGSSTVYPITEAVAEEFQKQNSSARVTVGISGTGGGFKKFCNAELDITGASRPIKAEEIAACKAKGIEYIELPVAYDALTIVVNRSNSWVNSITTAELKKIWEPAATGKVMKWNQVRSSWPDAPLRLYGPGTDSGTFDYFTEAINGKAKDSRTDFTASEDDNVLVQGVASDRNALGYFGLAYYEENQQRLRAVPVDAGRGAVAPTPANVENSTYSPLSRPLLIYVAKKSADRPEVKQFIDYYLNNTQLVEEVGYVPLPADAYVAVKAHWEGRKVGSVFAGRNTVGIKITDILQLEAAL</sequence>
<keyword evidence="3 4" id="KW-0732">Signal</keyword>
<keyword evidence="2 4" id="KW-0813">Transport</keyword>
<evidence type="ECO:0000256" key="3">
    <source>
        <dbReference type="ARBA" id="ARBA00022729"/>
    </source>
</evidence>
<dbReference type="GO" id="GO:0006817">
    <property type="term" value="P:phosphate ion transport"/>
    <property type="evidence" value="ECO:0007669"/>
    <property type="project" value="UniProtKB-UniRule"/>
</dbReference>
<comment type="similarity">
    <text evidence="1 4">Belongs to the PstS family.</text>
</comment>
<feature type="chain" id="PRO_5038154054" description="Phosphate-binding protein" evidence="4">
    <location>
        <begin position="38"/>
        <end position="346"/>
    </location>
</feature>
<dbReference type="CDD" id="cd13654">
    <property type="entry name" value="PBP2_phosphate_like_2"/>
    <property type="match status" value="1"/>
</dbReference>
<dbReference type="EMBL" id="JAHHHD010000001">
    <property type="protein sequence ID" value="MBW4657411.1"/>
    <property type="molecule type" value="Genomic_DNA"/>
</dbReference>
<evidence type="ECO:0000256" key="1">
    <source>
        <dbReference type="ARBA" id="ARBA00008725"/>
    </source>
</evidence>
<comment type="function">
    <text evidence="4">Involved in the system for phosphate transport across the cytoplasmic membrane.</text>
</comment>
<dbReference type="SUPFAM" id="SSF53850">
    <property type="entry name" value="Periplasmic binding protein-like II"/>
    <property type="match status" value="1"/>
</dbReference>
<evidence type="ECO:0000256" key="2">
    <source>
        <dbReference type="ARBA" id="ARBA00022448"/>
    </source>
</evidence>
<evidence type="ECO:0000313" key="7">
    <source>
        <dbReference type="Proteomes" id="UP000757435"/>
    </source>
</evidence>
<dbReference type="InterPro" id="IPR024370">
    <property type="entry name" value="PBP_domain"/>
</dbReference>